<gene>
    <name evidence="11" type="ORF">BA724_14185</name>
</gene>
<evidence type="ECO:0000256" key="2">
    <source>
        <dbReference type="ARBA" id="ARBA00022475"/>
    </source>
</evidence>
<keyword evidence="7" id="KW-0175">Coiled coil</keyword>
<dbReference type="Proteomes" id="UP000095658">
    <property type="component" value="Unassembled WGS sequence"/>
</dbReference>
<evidence type="ECO:0000259" key="9">
    <source>
        <dbReference type="PROSITE" id="PS50111"/>
    </source>
</evidence>
<protein>
    <submittedName>
        <fullName evidence="11">Chemotaxis protein</fullName>
    </submittedName>
</protein>
<dbReference type="PROSITE" id="PS50885">
    <property type="entry name" value="HAMP"/>
    <property type="match status" value="1"/>
</dbReference>
<dbReference type="PANTHER" id="PTHR32089:SF112">
    <property type="entry name" value="LYSOZYME-LIKE PROTEIN-RELATED"/>
    <property type="match status" value="1"/>
</dbReference>
<feature type="transmembrane region" description="Helical" evidence="8">
    <location>
        <begin position="353"/>
        <end position="374"/>
    </location>
</feature>
<dbReference type="OrthoDB" id="2489132at2"/>
<evidence type="ECO:0000313" key="11">
    <source>
        <dbReference type="EMBL" id="OES46383.1"/>
    </source>
</evidence>
<keyword evidence="8" id="KW-1133">Transmembrane helix</keyword>
<dbReference type="InterPro" id="IPR003660">
    <property type="entry name" value="HAMP_dom"/>
</dbReference>
<dbReference type="InterPro" id="IPR004089">
    <property type="entry name" value="MCPsignal_dom"/>
</dbReference>
<dbReference type="PRINTS" id="PR00260">
    <property type="entry name" value="CHEMTRNSDUCR"/>
</dbReference>
<evidence type="ECO:0000313" key="12">
    <source>
        <dbReference type="Proteomes" id="UP000095658"/>
    </source>
</evidence>
<keyword evidence="3 8" id="KW-0472">Membrane</keyword>
<reference evidence="11 12" key="1">
    <citation type="submission" date="2016-06" db="EMBL/GenBank/DDBJ databases">
        <title>Domibacillus iocasae genome sequencing.</title>
        <authorList>
            <person name="Verma A."/>
            <person name="Pal Y."/>
            <person name="Ojha A.K."/>
            <person name="Krishnamurthi S."/>
        </authorList>
    </citation>
    <scope>NUCLEOTIDE SEQUENCE [LARGE SCALE GENOMIC DNA]</scope>
    <source>
        <strain evidence="11 12">DSM 29979</strain>
    </source>
</reference>
<evidence type="ECO:0000256" key="7">
    <source>
        <dbReference type="SAM" id="Coils"/>
    </source>
</evidence>
<keyword evidence="12" id="KW-1185">Reference proteome</keyword>
<dbReference type="GO" id="GO:0004888">
    <property type="term" value="F:transmembrane signaling receptor activity"/>
    <property type="evidence" value="ECO:0007669"/>
    <property type="project" value="InterPro"/>
</dbReference>
<dbReference type="GO" id="GO:0006935">
    <property type="term" value="P:chemotaxis"/>
    <property type="evidence" value="ECO:0007669"/>
    <property type="project" value="InterPro"/>
</dbReference>
<dbReference type="PANTHER" id="PTHR32089">
    <property type="entry name" value="METHYL-ACCEPTING CHEMOTAXIS PROTEIN MCPB"/>
    <property type="match status" value="1"/>
</dbReference>
<comment type="caution">
    <text evidence="11">The sequence shown here is derived from an EMBL/GenBank/DDBJ whole genome shotgun (WGS) entry which is preliminary data.</text>
</comment>
<proteinExistence type="inferred from homology"/>
<evidence type="ECO:0000256" key="3">
    <source>
        <dbReference type="ARBA" id="ARBA00023136"/>
    </source>
</evidence>
<comment type="subcellular location">
    <subcellularLocation>
        <location evidence="1">Cell membrane</location>
    </subcellularLocation>
</comment>
<dbReference type="CDD" id="cd11386">
    <property type="entry name" value="MCP_signal"/>
    <property type="match status" value="1"/>
</dbReference>
<dbReference type="CDD" id="cd06225">
    <property type="entry name" value="HAMP"/>
    <property type="match status" value="1"/>
</dbReference>
<dbReference type="GO" id="GO:0007165">
    <property type="term" value="P:signal transduction"/>
    <property type="evidence" value="ECO:0007669"/>
    <property type="project" value="UniProtKB-KW"/>
</dbReference>
<accession>A0A1E7DTG9</accession>
<dbReference type="RefSeq" id="WP_069936921.1">
    <property type="nucleotide sequence ID" value="NZ_MAMP01000002.1"/>
</dbReference>
<feature type="coiled-coil region" evidence="7">
    <location>
        <begin position="466"/>
        <end position="521"/>
    </location>
</feature>
<dbReference type="STRING" id="1714016.BA724_14185"/>
<dbReference type="SMART" id="SM00283">
    <property type="entry name" value="MA"/>
    <property type="match status" value="1"/>
</dbReference>
<dbReference type="InterPro" id="IPR004090">
    <property type="entry name" value="Chemotax_Me-accpt_rcpt"/>
</dbReference>
<organism evidence="11 12">
    <name type="scientific">Domibacillus iocasae</name>
    <dbReference type="NCBI Taxonomy" id="1714016"/>
    <lineage>
        <taxon>Bacteria</taxon>
        <taxon>Bacillati</taxon>
        <taxon>Bacillota</taxon>
        <taxon>Bacilli</taxon>
        <taxon>Bacillales</taxon>
        <taxon>Bacillaceae</taxon>
        <taxon>Domibacillus</taxon>
    </lineage>
</organism>
<sequence>MGMFGWLDVKEGLPLWWSYRLNRSTKESVEEVFEGIARTRMTLLTEWAEEQWYFLEKMAQEYPYISSDETNTYLMKKLQKNRYITELFILDETCEINDSTYGRRIGIQSGEEIRKAAAEAFSRKKPFLFGPYTDSDTGKIGPRSSQFHDDVTLLFLQPVMGDGDIKQLIAARIPNDVLGDLIQREAGHIFPDSGDNYLFMAKSNFNPSISPGTALSRSRFEDRTFTYGENLKDGVHTKHWGSVQIQNHTEFEIRFTDPATNELHPGVVNTIRNGSNLFVEFPGYSDYRHIPVIGKGVTFQMPGSLDVWGMMCEGDLEEVYRKRSIGWRLIKQFMFFLFIGIVLQQSLTMIPLMPVWLDIIIGLAYGAGASAIFYKKSLKPIMERLRKMTDITREIAEGGGDLTSRLDSELLFHDETGALGRWVNNLIDSQDELMGKVKVAALDVEETNQSLREKAGFAESDSILVIEQMNEMLEAIQQQVKDAKQAMRQVDQVSSTLSSLEQQSQDQIEHAQNEVAGINDKMDVIVNKVKEAMTITDQFKELSGSISSIVGTINEIAYQTNLLALNAAIEAARAGEYGRGFGVVALEIRKLADQTTNATKEISDTLDQIEHSSARVRSAIGDSSQEVASGVDVVHNVQNVLVSMAQTSDSQPDVTDQMKDIIGNIAVINEQNARTVEQVDGSTGKMVELIKEVRFDSEQSSLVVEALRRTIDKFTLSKV</sequence>
<evidence type="ECO:0000256" key="8">
    <source>
        <dbReference type="SAM" id="Phobius"/>
    </source>
</evidence>
<evidence type="ECO:0000256" key="4">
    <source>
        <dbReference type="ARBA" id="ARBA00023224"/>
    </source>
</evidence>
<feature type="transmembrane region" description="Helical" evidence="8">
    <location>
        <begin position="329"/>
        <end position="347"/>
    </location>
</feature>
<comment type="similarity">
    <text evidence="5">Belongs to the methyl-accepting chemotaxis (MCP) protein family.</text>
</comment>
<feature type="domain" description="HAMP" evidence="10">
    <location>
        <begin position="379"/>
        <end position="435"/>
    </location>
</feature>
<dbReference type="Gene3D" id="1.10.287.950">
    <property type="entry name" value="Methyl-accepting chemotaxis protein"/>
    <property type="match status" value="1"/>
</dbReference>
<evidence type="ECO:0000256" key="6">
    <source>
        <dbReference type="PROSITE-ProRule" id="PRU00284"/>
    </source>
</evidence>
<dbReference type="AlphaFoldDB" id="A0A1E7DTG9"/>
<keyword evidence="4 6" id="KW-0807">Transducer</keyword>
<evidence type="ECO:0000256" key="5">
    <source>
        <dbReference type="ARBA" id="ARBA00029447"/>
    </source>
</evidence>
<dbReference type="EMBL" id="MAMP01000002">
    <property type="protein sequence ID" value="OES46383.1"/>
    <property type="molecule type" value="Genomic_DNA"/>
</dbReference>
<evidence type="ECO:0000256" key="1">
    <source>
        <dbReference type="ARBA" id="ARBA00004236"/>
    </source>
</evidence>
<dbReference type="PROSITE" id="PS50111">
    <property type="entry name" value="CHEMOTAXIS_TRANSDUC_2"/>
    <property type="match status" value="1"/>
</dbReference>
<keyword evidence="2" id="KW-1003">Cell membrane</keyword>
<name>A0A1E7DTG9_9BACI</name>
<dbReference type="GO" id="GO:0005886">
    <property type="term" value="C:plasma membrane"/>
    <property type="evidence" value="ECO:0007669"/>
    <property type="project" value="UniProtKB-SubCell"/>
</dbReference>
<dbReference type="Pfam" id="PF00015">
    <property type="entry name" value="MCPsignal"/>
    <property type="match status" value="1"/>
</dbReference>
<feature type="domain" description="Methyl-accepting transducer" evidence="9">
    <location>
        <begin position="454"/>
        <end position="687"/>
    </location>
</feature>
<evidence type="ECO:0000259" key="10">
    <source>
        <dbReference type="PROSITE" id="PS50885"/>
    </source>
</evidence>
<keyword evidence="8" id="KW-0812">Transmembrane</keyword>
<dbReference type="SUPFAM" id="SSF58104">
    <property type="entry name" value="Methyl-accepting chemotaxis protein (MCP) signaling domain"/>
    <property type="match status" value="1"/>
</dbReference>